<keyword evidence="2" id="KW-1185">Reference proteome</keyword>
<keyword evidence="1" id="KW-0378">Hydrolase</keyword>
<dbReference type="AlphaFoldDB" id="A0A1T5CCA0"/>
<sequence>MIVSVPHAGRIYPPEILAATRVPREQLERLEDSWCDTIAARACEAGAVVVEALWARAVADCNRGEGQMAPGEVDASLHTQFSAPGRKERAGLGVIPTRLAGCGPLWRRPIDRAALHWRLESFHRPYHAALAEELAAARHRSGRAVLIDLHSMPPIPGGQPGHGAQIVVGDRFGTTAAAGLVDLVMEAARGLGVPAVRNQPYAGGHIVRTHGKPERGVHAIQIEIDRSLYLASDRLPDRARAARLADWFAHLAARLAAAGDDSLPLAAE</sequence>
<organism evidence="1 2">
    <name type="scientific">Sphingopyxis flava</name>
    <dbReference type="NCBI Taxonomy" id="1507287"/>
    <lineage>
        <taxon>Bacteria</taxon>
        <taxon>Pseudomonadati</taxon>
        <taxon>Pseudomonadota</taxon>
        <taxon>Alphaproteobacteria</taxon>
        <taxon>Sphingomonadales</taxon>
        <taxon>Sphingomonadaceae</taxon>
        <taxon>Sphingopyxis</taxon>
    </lineage>
</organism>
<dbReference type="Gene3D" id="3.40.630.40">
    <property type="entry name" value="Zn-dependent exopeptidases"/>
    <property type="match status" value="1"/>
</dbReference>
<proteinExistence type="predicted"/>
<accession>A0A1T5CCA0</accession>
<reference evidence="2" key="1">
    <citation type="submission" date="2017-02" db="EMBL/GenBank/DDBJ databases">
        <authorList>
            <person name="Varghese N."/>
            <person name="Submissions S."/>
        </authorList>
    </citation>
    <scope>NUCLEOTIDE SEQUENCE [LARGE SCALE GENOMIC DNA]</scope>
    <source>
        <strain evidence="2">R11H</strain>
    </source>
</reference>
<dbReference type="SUPFAM" id="SSF53187">
    <property type="entry name" value="Zn-dependent exopeptidases"/>
    <property type="match status" value="1"/>
</dbReference>
<dbReference type="InterPro" id="IPR007709">
    <property type="entry name" value="N-FG_amidohydro"/>
</dbReference>
<evidence type="ECO:0000313" key="2">
    <source>
        <dbReference type="Proteomes" id="UP000190044"/>
    </source>
</evidence>
<dbReference type="Pfam" id="PF05013">
    <property type="entry name" value="FGase"/>
    <property type="match status" value="1"/>
</dbReference>
<dbReference type="Proteomes" id="UP000190044">
    <property type="component" value="Unassembled WGS sequence"/>
</dbReference>
<evidence type="ECO:0000313" key="1">
    <source>
        <dbReference type="EMBL" id="SKB56976.1"/>
    </source>
</evidence>
<protein>
    <submittedName>
        <fullName evidence="1">N-formylglutamate amidohydrolase</fullName>
    </submittedName>
</protein>
<gene>
    <name evidence="1" type="ORF">SAMN06295937_1009137</name>
</gene>
<dbReference type="GO" id="GO:0016787">
    <property type="term" value="F:hydrolase activity"/>
    <property type="evidence" value="ECO:0007669"/>
    <property type="project" value="UniProtKB-KW"/>
</dbReference>
<dbReference type="EMBL" id="FUYP01000009">
    <property type="protein sequence ID" value="SKB56976.1"/>
    <property type="molecule type" value="Genomic_DNA"/>
</dbReference>
<name>A0A1T5CCA0_9SPHN</name>